<dbReference type="InterPro" id="IPR003829">
    <property type="entry name" value="Pirin_N_dom"/>
</dbReference>
<dbReference type="Proteomes" id="UP000076335">
    <property type="component" value="Unassembled WGS sequence"/>
</dbReference>
<feature type="binding site" evidence="2">
    <location>
        <position position="56"/>
    </location>
    <ligand>
        <name>Fe cation</name>
        <dbReference type="ChEBI" id="CHEBI:24875"/>
    </ligand>
</feature>
<evidence type="ECO:0000256" key="2">
    <source>
        <dbReference type="PIRSR" id="PIRSR006232-1"/>
    </source>
</evidence>
<dbReference type="InterPro" id="IPR011051">
    <property type="entry name" value="RmlC_Cupin_sf"/>
</dbReference>
<dbReference type="RefSeq" id="WP_062950976.1">
    <property type="nucleotide sequence ID" value="NZ_LPVY01000008.1"/>
</dbReference>
<feature type="domain" description="Pirin C-terminal" evidence="5">
    <location>
        <begin position="173"/>
        <end position="270"/>
    </location>
</feature>
<organism evidence="6 7">
    <name type="scientific">Thalassospira lucentensis</name>
    <dbReference type="NCBI Taxonomy" id="168935"/>
    <lineage>
        <taxon>Bacteria</taxon>
        <taxon>Pseudomonadati</taxon>
        <taxon>Pseudomonadota</taxon>
        <taxon>Alphaproteobacteria</taxon>
        <taxon>Rhodospirillales</taxon>
        <taxon>Thalassospiraceae</taxon>
        <taxon>Thalassospira</taxon>
    </lineage>
</organism>
<comment type="similarity">
    <text evidence="1 3">Belongs to the pirin family.</text>
</comment>
<feature type="binding site" evidence="2">
    <location>
        <position position="100"/>
    </location>
    <ligand>
        <name>Fe cation</name>
        <dbReference type="ChEBI" id="CHEBI:24875"/>
    </ligand>
</feature>
<comment type="caution">
    <text evidence="6">The sequence shown here is derived from an EMBL/GenBank/DDBJ whole genome shotgun (WGS) entry which is preliminary data.</text>
</comment>
<dbReference type="InterPro" id="IPR012093">
    <property type="entry name" value="Pirin"/>
</dbReference>
<dbReference type="GO" id="GO:0046872">
    <property type="term" value="F:metal ion binding"/>
    <property type="evidence" value="ECO:0007669"/>
    <property type="project" value="UniProtKB-KW"/>
</dbReference>
<name>A0A154L6J6_9PROT</name>
<dbReference type="PANTHER" id="PTHR13903:SF8">
    <property type="entry name" value="PIRIN"/>
    <property type="match status" value="1"/>
</dbReference>
<dbReference type="PANTHER" id="PTHR13903">
    <property type="entry name" value="PIRIN-RELATED"/>
    <property type="match status" value="1"/>
</dbReference>
<evidence type="ECO:0000256" key="3">
    <source>
        <dbReference type="RuleBase" id="RU003457"/>
    </source>
</evidence>
<evidence type="ECO:0000313" key="7">
    <source>
        <dbReference type="Proteomes" id="UP000076335"/>
    </source>
</evidence>
<feature type="binding site" evidence="2">
    <location>
        <position position="98"/>
    </location>
    <ligand>
        <name>Fe cation</name>
        <dbReference type="ChEBI" id="CHEBI:24875"/>
    </ligand>
</feature>
<keyword evidence="2" id="KW-0479">Metal-binding</keyword>
<sequence length="288" mass="31708">MSTLISGKEANLGPLSVRRVLPHRDVRSVGPFVFFDRMGPASFEPGQGVDVAPHPHIGLATVTYLFEGAIRHHDSLGSLLEIQPGDLNWMSAGRGITHSERETDAVRNSHHKLDGLQLWAALPEDEEESDPEFFHIARDDLPVIDDAGLHMRLIAGEAFGKTAPVPVKSKLFYLDVHMDAGAQLLLPGENQEAALYVVSGNLRIDGDLYEPENFIYVPPEEIPDIVAQSDCRVMLLGGLPVGYRHIWWNFVSSSKERIDKAKADWAAGRFPQIPGEDDIIPLPGRSTG</sequence>
<proteinExistence type="inferred from homology"/>
<dbReference type="EMBL" id="LPVY01000008">
    <property type="protein sequence ID" value="KZB65638.1"/>
    <property type="molecule type" value="Genomic_DNA"/>
</dbReference>
<reference evidence="6 7" key="1">
    <citation type="submission" date="2015-12" db="EMBL/GenBank/DDBJ databases">
        <title>Genome sequence of Thalassospira lucentensis MCCC 1A02072.</title>
        <authorList>
            <person name="Lu L."/>
            <person name="Lai Q."/>
            <person name="Shao Z."/>
            <person name="Qian P."/>
        </authorList>
    </citation>
    <scope>NUCLEOTIDE SEQUENCE [LARGE SCALE GENOMIC DNA]</scope>
    <source>
        <strain evidence="6 7">MCCC 1A02072</strain>
    </source>
</reference>
<dbReference type="InterPro" id="IPR014710">
    <property type="entry name" value="RmlC-like_jellyroll"/>
</dbReference>
<evidence type="ECO:0000256" key="1">
    <source>
        <dbReference type="ARBA" id="ARBA00008416"/>
    </source>
</evidence>
<accession>A0A154L6J6</accession>
<protein>
    <submittedName>
        <fullName evidence="6">Pirin</fullName>
    </submittedName>
</protein>
<dbReference type="CDD" id="cd02247">
    <property type="entry name" value="cupin_pirin_C"/>
    <property type="match status" value="1"/>
</dbReference>
<feature type="binding site" evidence="2">
    <location>
        <position position="54"/>
    </location>
    <ligand>
        <name>Fe cation</name>
        <dbReference type="ChEBI" id="CHEBI:24875"/>
    </ligand>
</feature>
<dbReference type="SUPFAM" id="SSF51182">
    <property type="entry name" value="RmlC-like cupins"/>
    <property type="match status" value="1"/>
</dbReference>
<evidence type="ECO:0000259" key="4">
    <source>
        <dbReference type="Pfam" id="PF02678"/>
    </source>
</evidence>
<keyword evidence="2" id="KW-0408">Iron</keyword>
<dbReference type="AlphaFoldDB" id="A0A154L6J6"/>
<evidence type="ECO:0000259" key="5">
    <source>
        <dbReference type="Pfam" id="PF05726"/>
    </source>
</evidence>
<dbReference type="OrthoDB" id="9780903at2"/>
<dbReference type="Pfam" id="PF05726">
    <property type="entry name" value="Pirin_C"/>
    <property type="match status" value="1"/>
</dbReference>
<comment type="cofactor">
    <cofactor evidence="2">
        <name>Fe cation</name>
        <dbReference type="ChEBI" id="CHEBI:24875"/>
    </cofactor>
    <text evidence="2">Binds 1 Fe cation per subunit.</text>
</comment>
<dbReference type="CDD" id="cd02909">
    <property type="entry name" value="cupin_pirin_N"/>
    <property type="match status" value="1"/>
</dbReference>
<feature type="domain" description="Pirin N-terminal" evidence="4">
    <location>
        <begin position="17"/>
        <end position="119"/>
    </location>
</feature>
<dbReference type="Pfam" id="PF02678">
    <property type="entry name" value="Pirin"/>
    <property type="match status" value="1"/>
</dbReference>
<dbReference type="InterPro" id="IPR008778">
    <property type="entry name" value="Pirin_C_dom"/>
</dbReference>
<dbReference type="Gene3D" id="2.60.120.10">
    <property type="entry name" value="Jelly Rolls"/>
    <property type="match status" value="2"/>
</dbReference>
<gene>
    <name evidence="6" type="ORF">AUP42_16830</name>
</gene>
<dbReference type="PIRSF" id="PIRSF006232">
    <property type="entry name" value="Pirin"/>
    <property type="match status" value="1"/>
</dbReference>
<evidence type="ECO:0000313" key="6">
    <source>
        <dbReference type="EMBL" id="KZB65638.1"/>
    </source>
</evidence>